<dbReference type="InterPro" id="IPR053183">
    <property type="entry name" value="ASL1"/>
</dbReference>
<dbReference type="SUPFAM" id="SSF51445">
    <property type="entry name" value="(Trans)glycosidases"/>
    <property type="match status" value="1"/>
</dbReference>
<evidence type="ECO:0000256" key="1">
    <source>
        <dbReference type="SAM" id="SignalP"/>
    </source>
</evidence>
<dbReference type="Gene3D" id="3.20.20.80">
    <property type="entry name" value="Glycosidases"/>
    <property type="match status" value="1"/>
</dbReference>
<dbReference type="GO" id="GO:0009277">
    <property type="term" value="C:fungal-type cell wall"/>
    <property type="evidence" value="ECO:0007669"/>
    <property type="project" value="TreeGrafter"/>
</dbReference>
<feature type="domain" description="Asl1-like glycosyl hydrolase catalytic" evidence="2">
    <location>
        <begin position="30"/>
        <end position="280"/>
    </location>
</feature>
<dbReference type="AlphaFoldDB" id="A0AA38RXK1"/>
<organism evidence="3 4">
    <name type="scientific">Coniochaeta hoffmannii</name>
    <dbReference type="NCBI Taxonomy" id="91930"/>
    <lineage>
        <taxon>Eukaryota</taxon>
        <taxon>Fungi</taxon>
        <taxon>Dikarya</taxon>
        <taxon>Ascomycota</taxon>
        <taxon>Pezizomycotina</taxon>
        <taxon>Sordariomycetes</taxon>
        <taxon>Sordariomycetidae</taxon>
        <taxon>Coniochaetales</taxon>
        <taxon>Coniochaetaceae</taxon>
        <taxon>Coniochaeta</taxon>
    </lineage>
</organism>
<evidence type="ECO:0000259" key="2">
    <source>
        <dbReference type="Pfam" id="PF11790"/>
    </source>
</evidence>
<sequence length="316" mass="34762">MFNSLALLTFILVASICSDAAPNPKRGLVFVESPDRAINSIWRQDGSPLTWYYNYMFNESSFFASTSQQDFEFVPMYWGAGDVNDTSFLANITGLIKSGLNITHVLGFNQPDLSWSDGGSNLSTSDAARLWVNNFIPLRELGIKIGLPVVNAQRDPGNWTVPFLDNCSALLREQSGDSTDCPFDFVPIHAFGNMSILTDRVETFSKTFNKTIWITEYADNDQDLATTQAFFNASLKYLDGSDKVERYAYFGAFRSDLSNVGPNAAMLDAYNRLTDIGSWYLGGNATGNPPTYDGSSGGGQSGGPVAWGPDWGWVLR</sequence>
<gene>
    <name evidence="3" type="ORF">NKR19_g2614</name>
</gene>
<name>A0AA38RXK1_9PEZI</name>
<dbReference type="PANTHER" id="PTHR34154:SF3">
    <property type="entry name" value="ALKALI-SENSITIVE LINKAGE PROTEIN 1"/>
    <property type="match status" value="1"/>
</dbReference>
<keyword evidence="4" id="KW-1185">Reference proteome</keyword>
<feature type="chain" id="PRO_5041402944" evidence="1">
    <location>
        <begin position="21"/>
        <end position="316"/>
    </location>
</feature>
<dbReference type="EMBL" id="JANBVN010000027">
    <property type="protein sequence ID" value="KAJ9161100.1"/>
    <property type="molecule type" value="Genomic_DNA"/>
</dbReference>
<dbReference type="Pfam" id="PF11790">
    <property type="entry name" value="Glyco_hydro_cc"/>
    <property type="match status" value="1"/>
</dbReference>
<keyword evidence="1" id="KW-0732">Signal</keyword>
<dbReference type="Proteomes" id="UP001174691">
    <property type="component" value="Unassembled WGS sequence"/>
</dbReference>
<comment type="caution">
    <text evidence="3">The sequence shown here is derived from an EMBL/GenBank/DDBJ whole genome shotgun (WGS) entry which is preliminary data.</text>
</comment>
<dbReference type="InterPro" id="IPR017853">
    <property type="entry name" value="GH"/>
</dbReference>
<protein>
    <submittedName>
        <fullName evidence="3">F5/8 type C domain protein</fullName>
    </submittedName>
</protein>
<feature type="signal peptide" evidence="1">
    <location>
        <begin position="1"/>
        <end position="20"/>
    </location>
</feature>
<dbReference type="GO" id="GO:0071966">
    <property type="term" value="P:fungal-type cell wall polysaccharide metabolic process"/>
    <property type="evidence" value="ECO:0007669"/>
    <property type="project" value="TreeGrafter"/>
</dbReference>
<proteinExistence type="predicted"/>
<dbReference type="InterPro" id="IPR024655">
    <property type="entry name" value="Asl1_glyco_hydro_catalytic"/>
</dbReference>
<accession>A0AA38RXK1</accession>
<reference evidence="3" key="1">
    <citation type="submission" date="2022-07" db="EMBL/GenBank/DDBJ databases">
        <title>Fungi with potential for degradation of polypropylene.</title>
        <authorList>
            <person name="Gostincar C."/>
        </authorList>
    </citation>
    <scope>NUCLEOTIDE SEQUENCE</scope>
    <source>
        <strain evidence="3">EXF-13287</strain>
    </source>
</reference>
<evidence type="ECO:0000313" key="4">
    <source>
        <dbReference type="Proteomes" id="UP001174691"/>
    </source>
</evidence>
<dbReference type="PANTHER" id="PTHR34154">
    <property type="entry name" value="ALKALI-SENSITIVE LINKAGE PROTEIN 1"/>
    <property type="match status" value="1"/>
</dbReference>
<evidence type="ECO:0000313" key="3">
    <source>
        <dbReference type="EMBL" id="KAJ9161100.1"/>
    </source>
</evidence>